<dbReference type="PROSITE" id="PS01040">
    <property type="entry name" value="SBP_BACTERIAL_5"/>
    <property type="match status" value="1"/>
</dbReference>
<dbReference type="InterPro" id="IPR023765">
    <property type="entry name" value="SBP_5_CS"/>
</dbReference>
<dbReference type="GO" id="GO:0015833">
    <property type="term" value="P:peptide transport"/>
    <property type="evidence" value="ECO:0007669"/>
    <property type="project" value="TreeGrafter"/>
</dbReference>
<dbReference type="InterPro" id="IPR000914">
    <property type="entry name" value="SBP_5_dom"/>
</dbReference>
<dbReference type="PIRSF" id="PIRSF002741">
    <property type="entry name" value="MppA"/>
    <property type="match status" value="1"/>
</dbReference>
<dbReference type="GO" id="GO:1904680">
    <property type="term" value="F:peptide transmembrane transporter activity"/>
    <property type="evidence" value="ECO:0007669"/>
    <property type="project" value="TreeGrafter"/>
</dbReference>
<gene>
    <name evidence="7" type="ORF">JonanDRAFT_1142</name>
</gene>
<dbReference type="SUPFAM" id="SSF53850">
    <property type="entry name" value="Periplasmic binding protein-like II"/>
    <property type="match status" value="1"/>
</dbReference>
<dbReference type="RefSeq" id="WP_008521591.1">
    <property type="nucleotide sequence ID" value="NZ_CM001376.1"/>
</dbReference>
<dbReference type="Gene3D" id="3.90.76.10">
    <property type="entry name" value="Dipeptide-binding Protein, Domain 1"/>
    <property type="match status" value="1"/>
</dbReference>
<organism evidence="7 8">
    <name type="scientific">Jonquetella anthropi DSM 22815</name>
    <dbReference type="NCBI Taxonomy" id="885272"/>
    <lineage>
        <taxon>Bacteria</taxon>
        <taxon>Thermotogati</taxon>
        <taxon>Synergistota</taxon>
        <taxon>Synergistia</taxon>
        <taxon>Synergistales</taxon>
        <taxon>Dethiosulfovibrionaceae</taxon>
        <taxon>Jonquetella</taxon>
    </lineage>
</organism>
<accession>H0ULE9</accession>
<dbReference type="Gene3D" id="3.10.105.10">
    <property type="entry name" value="Dipeptide-binding Protein, Domain 3"/>
    <property type="match status" value="1"/>
</dbReference>
<feature type="signal peptide" evidence="5">
    <location>
        <begin position="1"/>
        <end position="22"/>
    </location>
</feature>
<dbReference type="InterPro" id="IPR030678">
    <property type="entry name" value="Peptide/Ni-bd"/>
</dbReference>
<dbReference type="FunFam" id="3.90.76.10:FF:000001">
    <property type="entry name" value="Oligopeptide ABC transporter substrate-binding protein"/>
    <property type="match status" value="1"/>
</dbReference>
<evidence type="ECO:0000256" key="1">
    <source>
        <dbReference type="ARBA" id="ARBA00004196"/>
    </source>
</evidence>
<evidence type="ECO:0000256" key="5">
    <source>
        <dbReference type="SAM" id="SignalP"/>
    </source>
</evidence>
<dbReference type="EMBL" id="CM001376">
    <property type="protein sequence ID" value="EHM13508.1"/>
    <property type="molecule type" value="Genomic_DNA"/>
</dbReference>
<name>H0ULE9_9BACT</name>
<evidence type="ECO:0000256" key="3">
    <source>
        <dbReference type="ARBA" id="ARBA00022448"/>
    </source>
</evidence>
<protein>
    <submittedName>
        <fullName evidence="7">ABC-type oligopeptide transport system, periplasmic component</fullName>
    </submittedName>
</protein>
<evidence type="ECO:0000256" key="4">
    <source>
        <dbReference type="ARBA" id="ARBA00022729"/>
    </source>
</evidence>
<comment type="similarity">
    <text evidence="2">Belongs to the bacterial solute-binding protein 5 family.</text>
</comment>
<dbReference type="HOGENOM" id="CLU_017028_0_4_0"/>
<dbReference type="CDD" id="cd08504">
    <property type="entry name" value="PBP2_OppA"/>
    <property type="match status" value="1"/>
</dbReference>
<feature type="domain" description="Solute-binding protein family 5" evidence="6">
    <location>
        <begin position="68"/>
        <end position="450"/>
    </location>
</feature>
<dbReference type="FunFam" id="3.10.105.10:FF:000001">
    <property type="entry name" value="Oligopeptide ABC transporter, oligopeptide-binding protein"/>
    <property type="match status" value="1"/>
</dbReference>
<evidence type="ECO:0000256" key="2">
    <source>
        <dbReference type="ARBA" id="ARBA00005695"/>
    </source>
</evidence>
<reference evidence="7 8" key="1">
    <citation type="submission" date="2011-11" db="EMBL/GenBank/DDBJ databases">
        <title>The Noncontiguous Finished genome of Jonquetella anthropi DSM 22815.</title>
        <authorList>
            <consortium name="US DOE Joint Genome Institute (JGI-PGF)"/>
            <person name="Lucas S."/>
            <person name="Copeland A."/>
            <person name="Lapidus A."/>
            <person name="Glavina del Rio T."/>
            <person name="Dalin E."/>
            <person name="Tice H."/>
            <person name="Bruce D."/>
            <person name="Goodwin L."/>
            <person name="Pitluck S."/>
            <person name="Peters L."/>
            <person name="Mikhailova N."/>
            <person name="Held B."/>
            <person name="Kyrpides N."/>
            <person name="Mavromatis K."/>
            <person name="Ivanova N."/>
            <person name="Markowitz V."/>
            <person name="Cheng J.-F."/>
            <person name="Hugenholtz P."/>
            <person name="Woyke T."/>
            <person name="Wu D."/>
            <person name="Gronow S."/>
            <person name="Wellnitz S."/>
            <person name="Brambilla E."/>
            <person name="Klenk H.-P."/>
            <person name="Eisen J.A."/>
        </authorList>
    </citation>
    <scope>NUCLEOTIDE SEQUENCE [LARGE SCALE GENOMIC DNA]</scope>
    <source>
        <strain evidence="7 8">DSM 22815</strain>
    </source>
</reference>
<dbReference type="Pfam" id="PF00496">
    <property type="entry name" value="SBP_bac_5"/>
    <property type="match status" value="1"/>
</dbReference>
<comment type="subcellular location">
    <subcellularLocation>
        <location evidence="1">Cell envelope</location>
    </subcellularLocation>
</comment>
<dbReference type="PANTHER" id="PTHR30290">
    <property type="entry name" value="PERIPLASMIC BINDING COMPONENT OF ABC TRANSPORTER"/>
    <property type="match status" value="1"/>
</dbReference>
<dbReference type="GO" id="GO:0043190">
    <property type="term" value="C:ATP-binding cassette (ABC) transporter complex"/>
    <property type="evidence" value="ECO:0007669"/>
    <property type="project" value="InterPro"/>
</dbReference>
<proteinExistence type="inferred from homology"/>
<evidence type="ECO:0000259" key="6">
    <source>
        <dbReference type="Pfam" id="PF00496"/>
    </source>
</evidence>
<dbReference type="PANTHER" id="PTHR30290:SF10">
    <property type="entry name" value="PERIPLASMIC OLIGOPEPTIDE-BINDING PROTEIN-RELATED"/>
    <property type="match status" value="1"/>
</dbReference>
<dbReference type="AlphaFoldDB" id="H0ULE9"/>
<evidence type="ECO:0000313" key="8">
    <source>
        <dbReference type="Proteomes" id="UP000003806"/>
    </source>
</evidence>
<sequence length="530" mass="58850">MSSRKLLAALAALTLCASGALAGEKILTYNLGVEPRTIDPVLNNAVDGSTVDYNVFEGLVRPDENGVIAPGCAEKWDVSEDGLTWTFHLRDGLKWSDGSPLTAADFKFGFLRILIPENAAPYGYLAYMIKNGKEFFEGKCKAEDVGIEAPDDKTLVLHMAEKSPLVLQYLSFNPFVPAKRELVEANPRGWTIASMPMLSNGPFYVAEWKHNSEMLLKKNPNYWDAANVKLDGVRLLMIVDSNTALAAFKAKNVDVNDHLPPLMVAQLIKSGEAKVLPTLGTAFTVFNVTKKPFDDPRVRKAFSLAIDRKAIVEKVTQGGQHPANGFIPEKIPGAVVGGPDFRSEDSNVYLTPNADVETAKKLLAEAGYPDGKGFPSVSYTYNGNPGNKAIAEVLQAMWKKNLGVDVELVQQEWKVFIDTRNQKNYQIARHAWIADFNDAQGMLALWTSDNFENCTGWKNAEYDKLINAAVTMTDMAKRAEDMHKAEKILMDEMPVMPIYYYATPYLMQPNVKGVYQSPFLWLLFRDADIE</sequence>
<dbReference type="eggNOG" id="COG4166">
    <property type="taxonomic scope" value="Bacteria"/>
</dbReference>
<keyword evidence="8" id="KW-1185">Reference proteome</keyword>
<keyword evidence="3" id="KW-0813">Transport</keyword>
<dbReference type="Proteomes" id="UP000003806">
    <property type="component" value="Chromosome"/>
</dbReference>
<keyword evidence="4 5" id="KW-0732">Signal</keyword>
<dbReference type="InterPro" id="IPR039424">
    <property type="entry name" value="SBP_5"/>
</dbReference>
<evidence type="ECO:0000313" key="7">
    <source>
        <dbReference type="EMBL" id="EHM13508.1"/>
    </source>
</evidence>
<feature type="chain" id="PRO_5003541973" evidence="5">
    <location>
        <begin position="23"/>
        <end position="530"/>
    </location>
</feature>
<dbReference type="GO" id="GO:0030288">
    <property type="term" value="C:outer membrane-bounded periplasmic space"/>
    <property type="evidence" value="ECO:0007669"/>
    <property type="project" value="UniProtKB-ARBA"/>
</dbReference>
<dbReference type="Gene3D" id="3.40.190.10">
    <property type="entry name" value="Periplasmic binding protein-like II"/>
    <property type="match status" value="1"/>
</dbReference>
<dbReference type="OrthoDB" id="774at2"/>
<dbReference type="STRING" id="885272.JonanDRAFT_1142"/>